<dbReference type="AlphaFoldDB" id="A0AAW1L128"/>
<organism evidence="2 3">
    <name type="scientific">Saponaria officinalis</name>
    <name type="common">Common soapwort</name>
    <name type="synonym">Lychnis saponaria</name>
    <dbReference type="NCBI Taxonomy" id="3572"/>
    <lineage>
        <taxon>Eukaryota</taxon>
        <taxon>Viridiplantae</taxon>
        <taxon>Streptophyta</taxon>
        <taxon>Embryophyta</taxon>
        <taxon>Tracheophyta</taxon>
        <taxon>Spermatophyta</taxon>
        <taxon>Magnoliopsida</taxon>
        <taxon>eudicotyledons</taxon>
        <taxon>Gunneridae</taxon>
        <taxon>Pentapetalae</taxon>
        <taxon>Caryophyllales</taxon>
        <taxon>Caryophyllaceae</taxon>
        <taxon>Caryophylleae</taxon>
        <taxon>Saponaria</taxon>
    </lineage>
</organism>
<dbReference type="Proteomes" id="UP001443914">
    <property type="component" value="Unassembled WGS sequence"/>
</dbReference>
<protein>
    <submittedName>
        <fullName evidence="2">Uncharacterized protein</fullName>
    </submittedName>
</protein>
<dbReference type="InterPro" id="IPR011990">
    <property type="entry name" value="TPR-like_helical_dom_sf"/>
</dbReference>
<proteinExistence type="predicted"/>
<keyword evidence="3" id="KW-1185">Reference proteome</keyword>
<comment type="caution">
    <text evidence="2">The sequence shown here is derived from an EMBL/GenBank/DDBJ whole genome shotgun (WGS) entry which is preliminary data.</text>
</comment>
<evidence type="ECO:0000313" key="3">
    <source>
        <dbReference type="Proteomes" id="UP001443914"/>
    </source>
</evidence>
<name>A0AAW1L128_SAPOF</name>
<sequence>MMLRSSSTPVLGSLLSSYSESPNHNHHSEFNSPRHIQKKLSFHHTQAAGHLHVISPSSHSFNSSTSVNAEFTCNGRDSGQKIGFRRAQSEGNLEGLLSESCNKLDELGHSILSKKFPRKPGCAVLQTIPAFSVYNPSRKYEDNEVEEDEDEEEESGDGEMIQAQNGNQRMLTKAGIEDLNMEFFNNNKWLNDSSVIVQENDNVLSKMHLARGLGAISGGFIGGGGGGHHEHKTREFGGEGDDGVNMEEFYKKMVEANPGNPLFLRNYAQFLHQSKKDLGGAEEYYSRAILADPEDGEILSQYAQVTWELHGDEDRASGYFERAVQASPEDSHVLGAYAGFLWETEEVEDDHCTIPPLLHDNVIAAAAAAF</sequence>
<gene>
    <name evidence="2" type="ORF">RND81_05G215100</name>
</gene>
<dbReference type="Gene3D" id="1.25.40.10">
    <property type="entry name" value="Tetratricopeptide repeat domain"/>
    <property type="match status" value="1"/>
</dbReference>
<evidence type="ECO:0000256" key="1">
    <source>
        <dbReference type="SAM" id="MobiDB-lite"/>
    </source>
</evidence>
<feature type="compositionally biased region" description="Acidic residues" evidence="1">
    <location>
        <begin position="143"/>
        <end position="157"/>
    </location>
</feature>
<dbReference type="PANTHER" id="PTHR26312">
    <property type="entry name" value="TETRATRICOPEPTIDE REPEAT PROTEIN 5"/>
    <property type="match status" value="1"/>
</dbReference>
<dbReference type="SUPFAM" id="SSF48452">
    <property type="entry name" value="TPR-like"/>
    <property type="match status" value="1"/>
</dbReference>
<accession>A0AAW1L128</accession>
<reference evidence="2" key="1">
    <citation type="submission" date="2024-03" db="EMBL/GenBank/DDBJ databases">
        <title>WGS assembly of Saponaria officinalis var. Norfolk2.</title>
        <authorList>
            <person name="Jenkins J."/>
            <person name="Shu S."/>
            <person name="Grimwood J."/>
            <person name="Barry K."/>
            <person name="Goodstein D."/>
            <person name="Schmutz J."/>
            <person name="Leebens-Mack J."/>
            <person name="Osbourn A."/>
        </authorList>
    </citation>
    <scope>NUCLEOTIDE SEQUENCE [LARGE SCALE GENOMIC DNA]</scope>
    <source>
        <strain evidence="2">JIC</strain>
    </source>
</reference>
<dbReference type="EMBL" id="JBDFQZ010000005">
    <property type="protein sequence ID" value="KAK9726435.1"/>
    <property type="molecule type" value="Genomic_DNA"/>
</dbReference>
<evidence type="ECO:0000313" key="2">
    <source>
        <dbReference type="EMBL" id="KAK9726435.1"/>
    </source>
</evidence>
<feature type="region of interest" description="Disordered" evidence="1">
    <location>
        <begin position="139"/>
        <end position="167"/>
    </location>
</feature>
<dbReference type="PANTHER" id="PTHR26312:SF221">
    <property type="entry name" value="OS04G0510600 PROTEIN"/>
    <property type="match status" value="1"/>
</dbReference>